<evidence type="ECO:0000313" key="2">
    <source>
        <dbReference type="Proteomes" id="UP001341281"/>
    </source>
</evidence>
<dbReference type="PANTHER" id="PTHR33527:SF14">
    <property type="entry name" value="OS07G0274300 PROTEIN"/>
    <property type="match status" value="1"/>
</dbReference>
<dbReference type="EMBL" id="CP144746">
    <property type="protein sequence ID" value="WVZ61244.1"/>
    <property type="molecule type" value="Genomic_DNA"/>
</dbReference>
<accession>A0AAQ3SUM6</accession>
<feature type="non-terminal residue" evidence="1">
    <location>
        <position position="1"/>
    </location>
</feature>
<keyword evidence="2" id="KW-1185">Reference proteome</keyword>
<sequence>MHGNLVDLRSKSTTKFQEEVIFGICFILNNVCYKVLSDLIKEKAKQGMAVHDVEESFDSNYHSLHQYMKDRPCISISSHQYREEGSLSRRMSSAIKCLQEIVKTSNFGDVKSLSIEDPTDVRPPQYALVTFGSLETMLIILDGKEKVKFLIAGGKHLWARRYVPKRSTKRAKTWLGYD</sequence>
<dbReference type="PANTHER" id="PTHR33527">
    <property type="entry name" value="OS07G0274300 PROTEIN"/>
    <property type="match status" value="1"/>
</dbReference>
<protein>
    <submittedName>
        <fullName evidence="1">Uncharacterized protein</fullName>
    </submittedName>
</protein>
<proteinExistence type="predicted"/>
<dbReference type="Proteomes" id="UP001341281">
    <property type="component" value="Chromosome 02"/>
</dbReference>
<name>A0AAQ3SUM6_PASNO</name>
<gene>
    <name evidence="1" type="ORF">U9M48_011151</name>
</gene>
<dbReference type="AlphaFoldDB" id="A0AAQ3SUM6"/>
<organism evidence="1 2">
    <name type="scientific">Paspalum notatum var. saurae</name>
    <dbReference type="NCBI Taxonomy" id="547442"/>
    <lineage>
        <taxon>Eukaryota</taxon>
        <taxon>Viridiplantae</taxon>
        <taxon>Streptophyta</taxon>
        <taxon>Embryophyta</taxon>
        <taxon>Tracheophyta</taxon>
        <taxon>Spermatophyta</taxon>
        <taxon>Magnoliopsida</taxon>
        <taxon>Liliopsida</taxon>
        <taxon>Poales</taxon>
        <taxon>Poaceae</taxon>
        <taxon>PACMAD clade</taxon>
        <taxon>Panicoideae</taxon>
        <taxon>Andropogonodae</taxon>
        <taxon>Paspaleae</taxon>
        <taxon>Paspalinae</taxon>
        <taxon>Paspalum</taxon>
    </lineage>
</organism>
<reference evidence="1 2" key="1">
    <citation type="submission" date="2024-02" db="EMBL/GenBank/DDBJ databases">
        <title>High-quality chromosome-scale genome assembly of Pensacola bahiagrass (Paspalum notatum Flugge var. saurae).</title>
        <authorList>
            <person name="Vega J.M."/>
            <person name="Podio M."/>
            <person name="Orjuela J."/>
            <person name="Siena L.A."/>
            <person name="Pessino S.C."/>
            <person name="Combes M.C."/>
            <person name="Mariac C."/>
            <person name="Albertini E."/>
            <person name="Pupilli F."/>
            <person name="Ortiz J.P.A."/>
            <person name="Leblanc O."/>
        </authorList>
    </citation>
    <scope>NUCLEOTIDE SEQUENCE [LARGE SCALE GENOMIC DNA]</scope>
    <source>
        <strain evidence="1">R1</strain>
        <tissue evidence="1">Leaf</tissue>
    </source>
</reference>
<evidence type="ECO:0000313" key="1">
    <source>
        <dbReference type="EMBL" id="WVZ61244.1"/>
    </source>
</evidence>